<name>A0AAD5N0W8_PARTN</name>
<comment type="caution">
    <text evidence="3">The sequence shown here is derived from an EMBL/GenBank/DDBJ whole genome shotgun (WGS) entry which is preliminary data.</text>
</comment>
<keyword evidence="1" id="KW-0472">Membrane</keyword>
<dbReference type="InterPro" id="IPR019430">
    <property type="entry name" value="7TM_GPCR_serpentine_rcpt_Srx"/>
</dbReference>
<protein>
    <recommendedName>
        <fullName evidence="2">7TM GPCR serpentine receptor class x (Srx) domain-containing protein</fullName>
    </recommendedName>
</protein>
<evidence type="ECO:0000256" key="1">
    <source>
        <dbReference type="SAM" id="Phobius"/>
    </source>
</evidence>
<evidence type="ECO:0000259" key="2">
    <source>
        <dbReference type="Pfam" id="PF10328"/>
    </source>
</evidence>
<sequence length="88" mass="9387">MEIVAKTIYEMANISSTSLYVHVENIVVSVVIAVVGVFGLVSNGAAILAVRYNPLLRNSFGLLCLSHSIANMGVLLVLVFWIAPATLV</sequence>
<keyword evidence="4" id="KW-1185">Reference proteome</keyword>
<evidence type="ECO:0000313" key="3">
    <source>
        <dbReference type="EMBL" id="KAJ1357751.1"/>
    </source>
</evidence>
<dbReference type="Proteomes" id="UP001196413">
    <property type="component" value="Unassembled WGS sequence"/>
</dbReference>
<dbReference type="Gene3D" id="1.20.1070.10">
    <property type="entry name" value="Rhodopsin 7-helix transmembrane proteins"/>
    <property type="match status" value="1"/>
</dbReference>
<proteinExistence type="predicted"/>
<feature type="domain" description="7TM GPCR serpentine receptor class x (Srx)" evidence="2">
    <location>
        <begin position="34"/>
        <end position="87"/>
    </location>
</feature>
<feature type="transmembrane region" description="Helical" evidence="1">
    <location>
        <begin position="26"/>
        <end position="50"/>
    </location>
</feature>
<keyword evidence="1" id="KW-0812">Transmembrane</keyword>
<dbReference type="SUPFAM" id="SSF81321">
    <property type="entry name" value="Family A G protein-coupled receptor-like"/>
    <property type="match status" value="1"/>
</dbReference>
<reference evidence="3" key="1">
    <citation type="submission" date="2021-06" db="EMBL/GenBank/DDBJ databases">
        <title>Parelaphostrongylus tenuis whole genome reference sequence.</title>
        <authorList>
            <person name="Garwood T.J."/>
            <person name="Larsen P.A."/>
            <person name="Fountain-Jones N.M."/>
            <person name="Garbe J.R."/>
            <person name="Macchietto M.G."/>
            <person name="Kania S.A."/>
            <person name="Gerhold R.W."/>
            <person name="Richards J.E."/>
            <person name="Wolf T.M."/>
        </authorList>
    </citation>
    <scope>NUCLEOTIDE SEQUENCE</scope>
    <source>
        <strain evidence="3">MNPRO001-30</strain>
        <tissue evidence="3">Meninges</tissue>
    </source>
</reference>
<dbReference type="Pfam" id="PF10328">
    <property type="entry name" value="7TM_GPCR_Srx"/>
    <property type="match status" value="1"/>
</dbReference>
<keyword evidence="1" id="KW-1133">Transmembrane helix</keyword>
<evidence type="ECO:0000313" key="4">
    <source>
        <dbReference type="Proteomes" id="UP001196413"/>
    </source>
</evidence>
<accession>A0AAD5N0W8</accession>
<feature type="transmembrane region" description="Helical" evidence="1">
    <location>
        <begin position="62"/>
        <end position="83"/>
    </location>
</feature>
<gene>
    <name evidence="3" type="ORF">KIN20_015961</name>
</gene>
<dbReference type="EMBL" id="JAHQIW010003232">
    <property type="protein sequence ID" value="KAJ1357751.1"/>
    <property type="molecule type" value="Genomic_DNA"/>
</dbReference>
<dbReference type="AlphaFoldDB" id="A0AAD5N0W8"/>
<organism evidence="3 4">
    <name type="scientific">Parelaphostrongylus tenuis</name>
    <name type="common">Meningeal worm</name>
    <dbReference type="NCBI Taxonomy" id="148309"/>
    <lineage>
        <taxon>Eukaryota</taxon>
        <taxon>Metazoa</taxon>
        <taxon>Ecdysozoa</taxon>
        <taxon>Nematoda</taxon>
        <taxon>Chromadorea</taxon>
        <taxon>Rhabditida</taxon>
        <taxon>Rhabditina</taxon>
        <taxon>Rhabditomorpha</taxon>
        <taxon>Strongyloidea</taxon>
        <taxon>Metastrongylidae</taxon>
        <taxon>Parelaphostrongylus</taxon>
    </lineage>
</organism>